<feature type="transmembrane region" description="Helical" evidence="1">
    <location>
        <begin position="78"/>
        <end position="106"/>
    </location>
</feature>
<comment type="caution">
    <text evidence="3">The sequence shown here is derived from an EMBL/GenBank/DDBJ whole genome shotgun (WGS) entry which is preliminary data.</text>
</comment>
<reference evidence="3 4" key="1">
    <citation type="submission" date="2015-01" db="EMBL/GenBank/DDBJ databases">
        <title>Genome of Sphingomonas taxi strain 30a.</title>
        <authorList>
            <person name="Eevers N."/>
            <person name="Van Hamme J."/>
            <person name="Bottos E."/>
            <person name="Weyens N."/>
            <person name="Vangronsveld J."/>
        </authorList>
    </citation>
    <scope>NUCLEOTIDE SEQUENCE [LARGE SCALE GENOMIC DNA]</scope>
    <source>
        <strain evidence="3 4">30a</strain>
    </source>
</reference>
<name>A0A0D1K653_9SPHN</name>
<evidence type="ECO:0000259" key="2">
    <source>
        <dbReference type="Pfam" id="PF04982"/>
    </source>
</evidence>
<gene>
    <name evidence="3" type="ORF">SR41_06225</name>
</gene>
<feature type="transmembrane region" description="Helical" evidence="1">
    <location>
        <begin position="113"/>
        <end position="130"/>
    </location>
</feature>
<dbReference type="Proteomes" id="UP000033203">
    <property type="component" value="Unassembled WGS sequence"/>
</dbReference>
<feature type="transmembrane region" description="Helical" evidence="1">
    <location>
        <begin position="20"/>
        <end position="38"/>
    </location>
</feature>
<evidence type="ECO:0000256" key="1">
    <source>
        <dbReference type="SAM" id="Phobius"/>
    </source>
</evidence>
<feature type="domain" description="HPP transmembrane region" evidence="2">
    <location>
        <begin position="13"/>
        <end position="166"/>
    </location>
</feature>
<feature type="transmembrane region" description="Helical" evidence="1">
    <location>
        <begin position="136"/>
        <end position="158"/>
    </location>
</feature>
<organism evidence="3 4">
    <name type="scientific">Sphingomonas melonis</name>
    <dbReference type="NCBI Taxonomy" id="152682"/>
    <lineage>
        <taxon>Bacteria</taxon>
        <taxon>Pseudomonadati</taxon>
        <taxon>Pseudomonadota</taxon>
        <taxon>Alphaproteobacteria</taxon>
        <taxon>Sphingomonadales</taxon>
        <taxon>Sphingomonadaceae</taxon>
        <taxon>Sphingomonas</taxon>
    </lineage>
</organism>
<feature type="transmembrane region" description="Helical" evidence="1">
    <location>
        <begin position="45"/>
        <end position="66"/>
    </location>
</feature>
<keyword evidence="1" id="KW-0812">Transmembrane</keyword>
<proteinExistence type="predicted"/>
<dbReference type="PANTHER" id="PTHR33741:SF5">
    <property type="entry name" value="TRANSMEMBRANE PROTEIN DDB_G0269096-RELATED"/>
    <property type="match status" value="1"/>
</dbReference>
<dbReference type="InterPro" id="IPR007065">
    <property type="entry name" value="HPP"/>
</dbReference>
<sequence length="225" mass="22858">MPAFRPILAGAQFGDRLRAGLGAVCGILFTGLIAALATHAGTSPLLVAPIGASAVLVFAVPASPLAQPWSVIGGNSVSGLWALLVVALVPHTALAAAIAVGGAIVVMSLARCLHPPGGAVALSVVLLTAAHTPASLWFPLSPVALDSALLVLAGLAFHRVSGHAYPHRVAPVPASPFTDGDIDAALADMHETFDIAREDLDALLARAAHHARVRQAPPARSTPRR</sequence>
<evidence type="ECO:0000313" key="3">
    <source>
        <dbReference type="EMBL" id="KIU29058.1"/>
    </source>
</evidence>
<evidence type="ECO:0000313" key="4">
    <source>
        <dbReference type="Proteomes" id="UP000033203"/>
    </source>
</evidence>
<keyword evidence="1" id="KW-1133">Transmembrane helix</keyword>
<accession>A0A0D1K653</accession>
<keyword evidence="1" id="KW-0472">Membrane</keyword>
<dbReference type="PATRIC" id="fig|1549858.7.peg.2999"/>
<dbReference type="InterPro" id="IPR058581">
    <property type="entry name" value="TM_HPP"/>
</dbReference>
<protein>
    <submittedName>
        <fullName evidence="3">Membrane protein</fullName>
    </submittedName>
</protein>
<dbReference type="Pfam" id="PF04982">
    <property type="entry name" value="TM_HPP"/>
    <property type="match status" value="1"/>
</dbReference>
<dbReference type="PANTHER" id="PTHR33741">
    <property type="entry name" value="TRANSMEMBRANE PROTEIN DDB_G0269096-RELATED"/>
    <property type="match status" value="1"/>
</dbReference>
<dbReference type="EMBL" id="JXTP01000022">
    <property type="protein sequence ID" value="KIU29058.1"/>
    <property type="molecule type" value="Genomic_DNA"/>
</dbReference>
<dbReference type="AlphaFoldDB" id="A0A0D1K653"/>